<dbReference type="RefSeq" id="WP_255331458.1">
    <property type="nucleotide sequence ID" value="NZ_VOTZ01000001.1"/>
</dbReference>
<comment type="caution">
    <text evidence="1">The sequence shown here is derived from an EMBL/GenBank/DDBJ whole genome shotgun (WGS) entry which is preliminary data.</text>
</comment>
<keyword evidence="2" id="KW-1185">Reference proteome</keyword>
<dbReference type="AlphaFoldDB" id="A0ABD4TI97"/>
<dbReference type="Proteomes" id="UP001524383">
    <property type="component" value="Unassembled WGS sequence"/>
</dbReference>
<accession>A0ABD4TI97</accession>
<evidence type="ECO:0000313" key="2">
    <source>
        <dbReference type="Proteomes" id="UP001524383"/>
    </source>
</evidence>
<protein>
    <submittedName>
        <fullName evidence="1">Uncharacterized protein</fullName>
    </submittedName>
</protein>
<sequence>MNQFTTILFIILIFFLIGSGIASAAEYPAAPLGTTDSMAQFVNWLCELVNELIEIFTSAMDLIGLSNESYVKDMLTTLEDGMELVNTT</sequence>
<dbReference type="EMBL" id="VOTZ01000001">
    <property type="protein sequence ID" value="MCQ1537550.1"/>
    <property type="molecule type" value="Genomic_DNA"/>
</dbReference>
<reference evidence="1 2" key="1">
    <citation type="submission" date="2019-08" db="EMBL/GenBank/DDBJ databases">
        <authorList>
            <person name="Chen S.-C."/>
            <person name="Lai M.-C."/>
            <person name="You Y.-T."/>
        </authorList>
    </citation>
    <scope>NUCLEOTIDE SEQUENCE [LARGE SCALE GENOMIC DNA]</scope>
    <source>
        <strain evidence="1 2">P2F9704a</strain>
    </source>
</reference>
<proteinExistence type="predicted"/>
<evidence type="ECO:0000313" key="1">
    <source>
        <dbReference type="EMBL" id="MCQ1537550.1"/>
    </source>
</evidence>
<organism evidence="1 2">
    <name type="scientific">Methanocalculus taiwanensis</name>
    <dbReference type="NCBI Taxonomy" id="106207"/>
    <lineage>
        <taxon>Archaea</taxon>
        <taxon>Methanobacteriati</taxon>
        <taxon>Methanobacteriota</taxon>
        <taxon>Stenosarchaea group</taxon>
        <taxon>Methanomicrobia</taxon>
        <taxon>Methanomicrobiales</taxon>
        <taxon>Methanocalculaceae</taxon>
        <taxon>Methanocalculus</taxon>
    </lineage>
</organism>
<name>A0ABD4TI97_9EURY</name>
<gene>
    <name evidence="1" type="ORF">FTO68_00890</name>
</gene>